<dbReference type="SUPFAM" id="SSF50814">
    <property type="entry name" value="Lipocalins"/>
    <property type="match status" value="1"/>
</dbReference>
<dbReference type="Pfam" id="PF09148">
    <property type="entry name" value="DUF1934"/>
    <property type="match status" value="1"/>
</dbReference>
<dbReference type="Proteomes" id="UP000295518">
    <property type="component" value="Unassembled WGS sequence"/>
</dbReference>
<dbReference type="EMBL" id="SNWN01000014">
    <property type="protein sequence ID" value="TDO19421.1"/>
    <property type="molecule type" value="Genomic_DNA"/>
</dbReference>
<dbReference type="InterPro" id="IPR015231">
    <property type="entry name" value="DUF1934"/>
</dbReference>
<dbReference type="AlphaFoldDB" id="A0A4R6ICT6"/>
<evidence type="ECO:0000313" key="1">
    <source>
        <dbReference type="EMBL" id="TDO19421.1"/>
    </source>
</evidence>
<reference evidence="1 2" key="1">
    <citation type="submission" date="2019-03" db="EMBL/GenBank/DDBJ databases">
        <title>Genomic Encyclopedia of Archaeal and Bacterial Type Strains, Phase II (KMG-II): from individual species to whole genera.</title>
        <authorList>
            <person name="Goeker M."/>
        </authorList>
    </citation>
    <scope>NUCLEOTIDE SEQUENCE [LARGE SCALE GENOMIC DNA]</scope>
    <source>
        <strain evidence="1 2">ATCC 700618</strain>
    </source>
</reference>
<evidence type="ECO:0000313" key="2">
    <source>
        <dbReference type="Proteomes" id="UP000295518"/>
    </source>
</evidence>
<name>A0A4R6ICT6_9MOLU</name>
<protein>
    <submittedName>
        <fullName evidence="1">Uncharacterized protein DUF1934</fullName>
    </submittedName>
</protein>
<accession>A0A4R6ICT6</accession>
<organism evidence="1 2">
    <name type="scientific">Mycoplasma testudineum</name>
    <dbReference type="NCBI Taxonomy" id="244584"/>
    <lineage>
        <taxon>Bacteria</taxon>
        <taxon>Bacillati</taxon>
        <taxon>Mycoplasmatota</taxon>
        <taxon>Mollicutes</taxon>
        <taxon>Mycoplasmataceae</taxon>
        <taxon>Mycoplasma</taxon>
    </lineage>
</organism>
<dbReference type="Gene3D" id="2.40.128.20">
    <property type="match status" value="1"/>
</dbReference>
<keyword evidence="2" id="KW-1185">Reference proteome</keyword>
<sequence>MKVNFRSKFRQNNNDFKIEFVAPVLQLSEYEGSQVVEFIEPEKKVLNRFEFYPEKIIIISGPSTLELEKDSMLENIYQTPQGKFPVITNLKNYNIGENNFAFEYDLLTVNGDSLGEFNIEISLK</sequence>
<proteinExistence type="predicted"/>
<comment type="caution">
    <text evidence="1">The sequence shown here is derived from an EMBL/GenBank/DDBJ whole genome shotgun (WGS) entry which is preliminary data.</text>
</comment>
<gene>
    <name evidence="1" type="ORF">EI74_0691</name>
</gene>
<dbReference type="InterPro" id="IPR012674">
    <property type="entry name" value="Calycin"/>
</dbReference>